<dbReference type="RefSeq" id="WP_345563469.1">
    <property type="nucleotide sequence ID" value="NZ_BAABDQ010000007.1"/>
</dbReference>
<evidence type="ECO:0000256" key="1">
    <source>
        <dbReference type="ARBA" id="ARBA00023015"/>
    </source>
</evidence>
<reference evidence="6" key="1">
    <citation type="journal article" date="2019" name="Int. J. Syst. Evol. Microbiol.">
        <title>The Global Catalogue of Microorganisms (GCM) 10K type strain sequencing project: providing services to taxonomists for standard genome sequencing and annotation.</title>
        <authorList>
            <consortium name="The Broad Institute Genomics Platform"/>
            <consortium name="The Broad Institute Genome Sequencing Center for Infectious Disease"/>
            <person name="Wu L."/>
            <person name="Ma J."/>
        </authorList>
    </citation>
    <scope>NUCLEOTIDE SEQUENCE [LARGE SCALE GENOMIC DNA]</scope>
    <source>
        <strain evidence="6">JCM 17326</strain>
    </source>
</reference>
<keyword evidence="6" id="KW-1185">Reference proteome</keyword>
<gene>
    <name evidence="5" type="ORF">GCM10022419_038510</name>
</gene>
<dbReference type="PANTHER" id="PTHR44846:SF1">
    <property type="entry name" value="MANNOSYL-D-GLYCERATE TRANSPORT_METABOLISM SYSTEM REPRESSOR MNGR-RELATED"/>
    <property type="match status" value="1"/>
</dbReference>
<dbReference type="SMART" id="SM00345">
    <property type="entry name" value="HTH_GNTR"/>
    <property type="match status" value="1"/>
</dbReference>
<dbReference type="Gene3D" id="1.10.10.10">
    <property type="entry name" value="Winged helix-like DNA-binding domain superfamily/Winged helix DNA-binding domain"/>
    <property type="match status" value="1"/>
</dbReference>
<dbReference type="EMBL" id="BAABDQ010000007">
    <property type="protein sequence ID" value="GAA3554411.1"/>
    <property type="molecule type" value="Genomic_DNA"/>
</dbReference>
<dbReference type="InterPro" id="IPR036388">
    <property type="entry name" value="WH-like_DNA-bd_sf"/>
</dbReference>
<dbReference type="InterPro" id="IPR036390">
    <property type="entry name" value="WH_DNA-bd_sf"/>
</dbReference>
<name>A0ABP6WQ73_9ACTN</name>
<comment type="caution">
    <text evidence="5">The sequence shown here is derived from an EMBL/GenBank/DDBJ whole genome shotgun (WGS) entry which is preliminary data.</text>
</comment>
<evidence type="ECO:0000256" key="2">
    <source>
        <dbReference type="ARBA" id="ARBA00023125"/>
    </source>
</evidence>
<sequence>MIEFAADRPVWKQVADILRARIGNGTYRPRQPIPSETQLVGEFGIARGTARKVVAALRDEGLIYTVPQMGSFVSPPEGE</sequence>
<dbReference type="PRINTS" id="PR00035">
    <property type="entry name" value="HTHGNTR"/>
</dbReference>
<evidence type="ECO:0000259" key="4">
    <source>
        <dbReference type="PROSITE" id="PS50949"/>
    </source>
</evidence>
<dbReference type="Pfam" id="PF00392">
    <property type="entry name" value="GntR"/>
    <property type="match status" value="1"/>
</dbReference>
<dbReference type="CDD" id="cd07377">
    <property type="entry name" value="WHTH_GntR"/>
    <property type="match status" value="1"/>
</dbReference>
<keyword evidence="3" id="KW-0804">Transcription</keyword>
<proteinExistence type="predicted"/>
<dbReference type="PANTHER" id="PTHR44846">
    <property type="entry name" value="MANNOSYL-D-GLYCERATE TRANSPORT/METABOLISM SYSTEM REPRESSOR MNGR-RELATED"/>
    <property type="match status" value="1"/>
</dbReference>
<evidence type="ECO:0000313" key="5">
    <source>
        <dbReference type="EMBL" id="GAA3554411.1"/>
    </source>
</evidence>
<evidence type="ECO:0000256" key="3">
    <source>
        <dbReference type="ARBA" id="ARBA00023163"/>
    </source>
</evidence>
<dbReference type="PROSITE" id="PS50949">
    <property type="entry name" value="HTH_GNTR"/>
    <property type="match status" value="1"/>
</dbReference>
<dbReference type="InterPro" id="IPR000524">
    <property type="entry name" value="Tscrpt_reg_HTH_GntR"/>
</dbReference>
<protein>
    <submittedName>
        <fullName evidence="5">GntR family transcriptional regulator</fullName>
    </submittedName>
</protein>
<evidence type="ECO:0000313" key="6">
    <source>
        <dbReference type="Proteomes" id="UP001500630"/>
    </source>
</evidence>
<feature type="domain" description="HTH gntR-type" evidence="4">
    <location>
        <begin position="8"/>
        <end position="76"/>
    </location>
</feature>
<accession>A0ABP6WQ73</accession>
<dbReference type="Proteomes" id="UP001500630">
    <property type="component" value="Unassembled WGS sequence"/>
</dbReference>
<keyword evidence="2" id="KW-0238">DNA-binding</keyword>
<dbReference type="InterPro" id="IPR050679">
    <property type="entry name" value="Bact_HTH_transcr_reg"/>
</dbReference>
<keyword evidence="1" id="KW-0805">Transcription regulation</keyword>
<organism evidence="5 6">
    <name type="scientific">Nonomuraea rosea</name>
    <dbReference type="NCBI Taxonomy" id="638574"/>
    <lineage>
        <taxon>Bacteria</taxon>
        <taxon>Bacillati</taxon>
        <taxon>Actinomycetota</taxon>
        <taxon>Actinomycetes</taxon>
        <taxon>Streptosporangiales</taxon>
        <taxon>Streptosporangiaceae</taxon>
        <taxon>Nonomuraea</taxon>
    </lineage>
</organism>
<dbReference type="SUPFAM" id="SSF46785">
    <property type="entry name" value="Winged helix' DNA-binding domain"/>
    <property type="match status" value="1"/>
</dbReference>